<feature type="domain" description="Sigma factor regulator C-terminal" evidence="2">
    <location>
        <begin position="177"/>
        <end position="329"/>
    </location>
</feature>
<dbReference type="Pfam" id="PF13800">
    <property type="entry name" value="Sigma_reg_N"/>
    <property type="match status" value="1"/>
</dbReference>
<proteinExistence type="predicted"/>
<keyword evidence="1" id="KW-0812">Transmembrane</keyword>
<organism evidence="4 5">
    <name type="scientific">Paenibacillus motobuensis</name>
    <dbReference type="NCBI Taxonomy" id="295324"/>
    <lineage>
        <taxon>Bacteria</taxon>
        <taxon>Bacillati</taxon>
        <taxon>Bacillota</taxon>
        <taxon>Bacilli</taxon>
        <taxon>Bacillales</taxon>
        <taxon>Paenibacillaceae</taxon>
        <taxon>Paenibacillus</taxon>
    </lineage>
</organism>
<accession>A0ABN0Y1C3</accession>
<dbReference type="InterPro" id="IPR025672">
    <property type="entry name" value="Sigma_reg_C_dom"/>
</dbReference>
<evidence type="ECO:0000313" key="4">
    <source>
        <dbReference type="EMBL" id="GAA0379810.1"/>
    </source>
</evidence>
<dbReference type="Pfam" id="PF13791">
    <property type="entry name" value="Sigma_reg_C"/>
    <property type="match status" value="1"/>
</dbReference>
<evidence type="ECO:0000259" key="2">
    <source>
        <dbReference type="Pfam" id="PF13791"/>
    </source>
</evidence>
<evidence type="ECO:0000256" key="1">
    <source>
        <dbReference type="SAM" id="Phobius"/>
    </source>
</evidence>
<dbReference type="Proteomes" id="UP001500340">
    <property type="component" value="Unassembled WGS sequence"/>
</dbReference>
<feature type="transmembrane region" description="Helical" evidence="1">
    <location>
        <begin position="26"/>
        <end position="46"/>
    </location>
</feature>
<feature type="domain" description="Sigma factor regulator N-terminal" evidence="3">
    <location>
        <begin position="16"/>
        <end position="103"/>
    </location>
</feature>
<keyword evidence="1" id="KW-1133">Transmembrane helix</keyword>
<dbReference type="EMBL" id="BAAACX010000006">
    <property type="protein sequence ID" value="GAA0379810.1"/>
    <property type="molecule type" value="Genomic_DNA"/>
</dbReference>
<reference evidence="4 5" key="1">
    <citation type="journal article" date="2019" name="Int. J. Syst. Evol. Microbiol.">
        <title>The Global Catalogue of Microorganisms (GCM) 10K type strain sequencing project: providing services to taxonomists for standard genome sequencing and annotation.</title>
        <authorList>
            <consortium name="The Broad Institute Genomics Platform"/>
            <consortium name="The Broad Institute Genome Sequencing Center for Infectious Disease"/>
            <person name="Wu L."/>
            <person name="Ma J."/>
        </authorList>
    </citation>
    <scope>NUCLEOTIDE SEQUENCE [LARGE SCALE GENOMIC DNA]</scope>
    <source>
        <strain evidence="4 5">JCM 12774</strain>
    </source>
</reference>
<dbReference type="InterPro" id="IPR029101">
    <property type="entry name" value="Sigma_reg_N"/>
</dbReference>
<keyword evidence="5" id="KW-1185">Reference proteome</keyword>
<name>A0ABN0Y1C3_9BACL</name>
<evidence type="ECO:0000259" key="3">
    <source>
        <dbReference type="Pfam" id="PF13800"/>
    </source>
</evidence>
<comment type="caution">
    <text evidence="4">The sequence shown here is derived from an EMBL/GenBank/DDBJ whole genome shotgun (WGS) entry which is preliminary data.</text>
</comment>
<protein>
    <submittedName>
        <fullName evidence="4">Anti-sigma factor</fullName>
    </submittedName>
</protein>
<gene>
    <name evidence="4" type="ORF">GCM10008933_08730</name>
</gene>
<evidence type="ECO:0000313" key="5">
    <source>
        <dbReference type="Proteomes" id="UP001500340"/>
    </source>
</evidence>
<sequence>MTVPWEDQEEDKNLTKVIKRAKRRTMIRNIIISLVVTVVVLLGGIIGNAQVTNYMFTKVFKQEENFQQITGPNLFESYYTEERGFLSGKLEIHRYKVIGGVPIPWDARQVDYNLDLNMSVRSTNQSYSNIPVPDQVMSDAKYEYNRTFNSSNGQREMMFYIPEINYNEKILNDLPSLSEMDPGKLVEMGISFDKSYSLEEVKSMLPEGLKQVWYWVDTYNNKDRYKPYKDGNGNMSYAIPEEARSIFGFGVRWDYDHAEVNDFIKSLQNGLMQKGKYYSEYSRIYDYLKRDKAEPDSNDVRIIGVVVTGTAEQLKSLTNKAYVRGAVLGAVVDKY</sequence>
<dbReference type="RefSeq" id="WP_343857962.1">
    <property type="nucleotide sequence ID" value="NZ_BAAACX010000006.1"/>
</dbReference>
<keyword evidence="1" id="KW-0472">Membrane</keyword>